<organism evidence="9 10">
    <name type="scientific">Streptomyces macrosporus</name>
    <dbReference type="NCBI Taxonomy" id="44032"/>
    <lineage>
        <taxon>Bacteria</taxon>
        <taxon>Bacillati</taxon>
        <taxon>Actinomycetota</taxon>
        <taxon>Actinomycetes</taxon>
        <taxon>Kitasatosporales</taxon>
        <taxon>Streptomycetaceae</taxon>
        <taxon>Streptomyces</taxon>
    </lineage>
</organism>
<feature type="compositionally biased region" description="Basic residues" evidence="6">
    <location>
        <begin position="261"/>
        <end position="270"/>
    </location>
</feature>
<dbReference type="PROSITE" id="PS50043">
    <property type="entry name" value="HTH_LUXR_2"/>
    <property type="match status" value="1"/>
</dbReference>
<dbReference type="Pfam" id="PF00196">
    <property type="entry name" value="GerE"/>
    <property type="match status" value="1"/>
</dbReference>
<evidence type="ECO:0000256" key="1">
    <source>
        <dbReference type="ARBA" id="ARBA00022553"/>
    </source>
</evidence>
<evidence type="ECO:0000256" key="4">
    <source>
        <dbReference type="ARBA" id="ARBA00023163"/>
    </source>
</evidence>
<dbReference type="PANTHER" id="PTHR43214:SF24">
    <property type="entry name" value="TRANSCRIPTIONAL REGULATORY PROTEIN NARL-RELATED"/>
    <property type="match status" value="1"/>
</dbReference>
<evidence type="ECO:0000259" key="7">
    <source>
        <dbReference type="PROSITE" id="PS50043"/>
    </source>
</evidence>
<dbReference type="Gene3D" id="3.40.50.2300">
    <property type="match status" value="1"/>
</dbReference>
<keyword evidence="1 5" id="KW-0597">Phosphoprotein</keyword>
<feature type="region of interest" description="Disordered" evidence="6">
    <location>
        <begin position="217"/>
        <end position="276"/>
    </location>
</feature>
<dbReference type="InterPro" id="IPR058245">
    <property type="entry name" value="NreC/VraR/RcsB-like_REC"/>
</dbReference>
<accession>A0ABP5WST2</accession>
<evidence type="ECO:0000313" key="9">
    <source>
        <dbReference type="EMBL" id="GAA2433565.1"/>
    </source>
</evidence>
<gene>
    <name evidence="9" type="ORF">GCM10010405_15710</name>
</gene>
<evidence type="ECO:0000256" key="6">
    <source>
        <dbReference type="SAM" id="MobiDB-lite"/>
    </source>
</evidence>
<keyword evidence="10" id="KW-1185">Reference proteome</keyword>
<feature type="modified residue" description="4-aspartylphosphate" evidence="5">
    <location>
        <position position="64"/>
    </location>
</feature>
<dbReference type="PANTHER" id="PTHR43214">
    <property type="entry name" value="TWO-COMPONENT RESPONSE REGULATOR"/>
    <property type="match status" value="1"/>
</dbReference>
<dbReference type="PROSITE" id="PS00622">
    <property type="entry name" value="HTH_LUXR_1"/>
    <property type="match status" value="1"/>
</dbReference>
<evidence type="ECO:0000313" key="10">
    <source>
        <dbReference type="Proteomes" id="UP001501638"/>
    </source>
</evidence>
<evidence type="ECO:0000256" key="5">
    <source>
        <dbReference type="PROSITE-ProRule" id="PRU00169"/>
    </source>
</evidence>
<evidence type="ECO:0000259" key="8">
    <source>
        <dbReference type="PROSITE" id="PS50110"/>
    </source>
</evidence>
<feature type="compositionally biased region" description="Basic and acidic residues" evidence="6">
    <location>
        <begin position="222"/>
        <end position="244"/>
    </location>
</feature>
<sequence>MTERTERTGRVITLLVVDDHPVVRDGLRGMFETSPEFEVLGEASDGVEAVDLAGRLDPDVVLMDLRMPGGGGVEAIAELARRGARGKVLVLTTYDTDSDTLPAIEAGATGYLLKDAPREELFAAVRAAAEGRTVLSPAVASRLVSRVRTPPSGTGAPLSAREREVLALVARGTPNREIARLLFISEATVKTHLTHLYAKLGVNDRAAAVAAGYDRGILGGRGDQRPADAAPHRAVDRREPRGAGEGDTPARPGGVTAGRRGSARGPRRPGRTGPGG</sequence>
<protein>
    <submittedName>
        <fullName evidence="9">Response regulator transcription factor</fullName>
    </submittedName>
</protein>
<reference evidence="10" key="1">
    <citation type="journal article" date="2019" name="Int. J. Syst. Evol. Microbiol.">
        <title>The Global Catalogue of Microorganisms (GCM) 10K type strain sequencing project: providing services to taxonomists for standard genome sequencing and annotation.</title>
        <authorList>
            <consortium name="The Broad Institute Genomics Platform"/>
            <consortium name="The Broad Institute Genome Sequencing Center for Infectious Disease"/>
            <person name="Wu L."/>
            <person name="Ma J."/>
        </authorList>
    </citation>
    <scope>NUCLEOTIDE SEQUENCE [LARGE SCALE GENOMIC DNA]</scope>
    <source>
        <strain evidence="10">JCM 6305</strain>
    </source>
</reference>
<dbReference type="InterPro" id="IPR001789">
    <property type="entry name" value="Sig_transdc_resp-reg_receiver"/>
</dbReference>
<dbReference type="InterPro" id="IPR000792">
    <property type="entry name" value="Tscrpt_reg_LuxR_C"/>
</dbReference>
<dbReference type="SMART" id="SM00421">
    <property type="entry name" value="HTH_LUXR"/>
    <property type="match status" value="1"/>
</dbReference>
<keyword evidence="2" id="KW-0805">Transcription regulation</keyword>
<keyword evidence="4" id="KW-0804">Transcription</keyword>
<name>A0ABP5WST2_9ACTN</name>
<proteinExistence type="predicted"/>
<feature type="domain" description="Response regulatory" evidence="8">
    <location>
        <begin position="13"/>
        <end position="129"/>
    </location>
</feature>
<dbReference type="InterPro" id="IPR039420">
    <property type="entry name" value="WalR-like"/>
</dbReference>
<dbReference type="Proteomes" id="UP001501638">
    <property type="component" value="Unassembled WGS sequence"/>
</dbReference>
<dbReference type="PRINTS" id="PR00038">
    <property type="entry name" value="HTHLUXR"/>
</dbReference>
<dbReference type="EMBL" id="BAAASZ010000014">
    <property type="protein sequence ID" value="GAA2433565.1"/>
    <property type="molecule type" value="Genomic_DNA"/>
</dbReference>
<dbReference type="InterPro" id="IPR011006">
    <property type="entry name" value="CheY-like_superfamily"/>
</dbReference>
<dbReference type="Pfam" id="PF00072">
    <property type="entry name" value="Response_reg"/>
    <property type="match status" value="1"/>
</dbReference>
<dbReference type="SMART" id="SM00448">
    <property type="entry name" value="REC"/>
    <property type="match status" value="1"/>
</dbReference>
<comment type="caution">
    <text evidence="9">The sequence shown here is derived from an EMBL/GenBank/DDBJ whole genome shotgun (WGS) entry which is preliminary data.</text>
</comment>
<evidence type="ECO:0000256" key="2">
    <source>
        <dbReference type="ARBA" id="ARBA00023015"/>
    </source>
</evidence>
<dbReference type="SUPFAM" id="SSF46894">
    <property type="entry name" value="C-terminal effector domain of the bipartite response regulators"/>
    <property type="match status" value="1"/>
</dbReference>
<keyword evidence="3" id="KW-0238">DNA-binding</keyword>
<dbReference type="SUPFAM" id="SSF52172">
    <property type="entry name" value="CheY-like"/>
    <property type="match status" value="1"/>
</dbReference>
<dbReference type="CDD" id="cd17535">
    <property type="entry name" value="REC_NarL-like"/>
    <property type="match status" value="1"/>
</dbReference>
<evidence type="ECO:0000256" key="3">
    <source>
        <dbReference type="ARBA" id="ARBA00023125"/>
    </source>
</evidence>
<dbReference type="CDD" id="cd06170">
    <property type="entry name" value="LuxR_C_like"/>
    <property type="match status" value="1"/>
</dbReference>
<dbReference type="InterPro" id="IPR016032">
    <property type="entry name" value="Sig_transdc_resp-reg_C-effctor"/>
</dbReference>
<dbReference type="PROSITE" id="PS50110">
    <property type="entry name" value="RESPONSE_REGULATORY"/>
    <property type="match status" value="1"/>
</dbReference>
<feature type="domain" description="HTH luxR-type" evidence="7">
    <location>
        <begin position="151"/>
        <end position="216"/>
    </location>
</feature>